<feature type="domain" description="Serine aminopeptidase S33" evidence="2">
    <location>
        <begin position="93"/>
        <end position="229"/>
    </location>
</feature>
<dbReference type="InterPro" id="IPR022742">
    <property type="entry name" value="Hydrolase_4"/>
</dbReference>
<evidence type="ECO:0000313" key="3">
    <source>
        <dbReference type="EMBL" id="OAQ70513.1"/>
    </source>
</evidence>
<evidence type="ECO:0000259" key="2">
    <source>
        <dbReference type="Pfam" id="PF12146"/>
    </source>
</evidence>
<dbReference type="PANTHER" id="PTHR43689:SF8">
    <property type="entry name" value="ALPHA_BETA-HYDROLASES SUPERFAMILY PROTEIN"/>
    <property type="match status" value="1"/>
</dbReference>
<dbReference type="Proteomes" id="UP000078397">
    <property type="component" value="Unassembled WGS sequence"/>
</dbReference>
<protein>
    <submittedName>
        <fullName evidence="3">C6 and C2H2 transcription factor RegA-like protein</fullName>
    </submittedName>
</protein>
<dbReference type="InterPro" id="IPR000073">
    <property type="entry name" value="AB_hydrolase_1"/>
</dbReference>
<evidence type="ECO:0000313" key="4">
    <source>
        <dbReference type="Proteomes" id="UP000078397"/>
    </source>
</evidence>
<dbReference type="InterPro" id="IPR029058">
    <property type="entry name" value="AB_hydrolase_fold"/>
</dbReference>
<keyword evidence="1" id="KW-1133">Transmembrane helix</keyword>
<dbReference type="SUPFAM" id="SSF53474">
    <property type="entry name" value="alpha/beta-Hydrolases"/>
    <property type="match status" value="1"/>
</dbReference>
<dbReference type="AlphaFoldDB" id="A0A179FZP5"/>
<dbReference type="OrthoDB" id="408373at2759"/>
<dbReference type="PRINTS" id="PR00111">
    <property type="entry name" value="ABHYDROLASE"/>
</dbReference>
<organism evidence="3 4">
    <name type="scientific">Pochonia chlamydosporia 170</name>
    <dbReference type="NCBI Taxonomy" id="1380566"/>
    <lineage>
        <taxon>Eukaryota</taxon>
        <taxon>Fungi</taxon>
        <taxon>Dikarya</taxon>
        <taxon>Ascomycota</taxon>
        <taxon>Pezizomycotina</taxon>
        <taxon>Sordariomycetes</taxon>
        <taxon>Hypocreomycetidae</taxon>
        <taxon>Hypocreales</taxon>
        <taxon>Clavicipitaceae</taxon>
        <taxon>Pochonia</taxon>
    </lineage>
</organism>
<sequence length="375" mass="41277">MNILRWPDIPHPALVATTAAVATASLIVLAKATLWPRRQRILRSPLKTVIPRASEAELNELVYLPDAFPGARDVETPYGTIRVYEFGPEDGEKVLLVHGISTSCITLGRIAHALVKRGCRVMLFDLFGRGFTDGVGDIPHDTRLYTTQMLLVLASSRLSWTGTSGFRLIGYSLGGAIVIPFANAFPHMVSSLVLLAPAGLIDAASFGAVSRFIFSSGFIPERILAVLTGRRLQRPIAASRSKAKAAAVMAAAEAEDLNGETKTPLEERVLEYVRWMVLHHEGFVPAFMSCIRYAPLTEQHEQWKGLARRDRGTTAVIFAERDELISAEDYARDGLPLAGGEGHVFWRVVPGSHDFVMTHVSVIMEQLDEFWDMKA</sequence>
<dbReference type="RefSeq" id="XP_018147050.1">
    <property type="nucleotide sequence ID" value="XM_018291146.1"/>
</dbReference>
<keyword evidence="1" id="KW-0472">Membrane</keyword>
<keyword evidence="4" id="KW-1185">Reference proteome</keyword>
<feature type="transmembrane region" description="Helical" evidence="1">
    <location>
        <begin position="12"/>
        <end position="34"/>
    </location>
</feature>
<accession>A0A179FZP5</accession>
<proteinExistence type="predicted"/>
<evidence type="ECO:0000256" key="1">
    <source>
        <dbReference type="SAM" id="Phobius"/>
    </source>
</evidence>
<name>A0A179FZP5_METCM</name>
<reference evidence="3 4" key="1">
    <citation type="journal article" date="2016" name="PLoS Pathog.">
        <title>Biosynthesis of antibiotic leucinostatins in bio-control fungus Purpureocillium lilacinum and their inhibition on phytophthora revealed by genome mining.</title>
        <authorList>
            <person name="Wang G."/>
            <person name="Liu Z."/>
            <person name="Lin R."/>
            <person name="Li E."/>
            <person name="Mao Z."/>
            <person name="Ling J."/>
            <person name="Yang Y."/>
            <person name="Yin W.B."/>
            <person name="Xie B."/>
        </authorList>
    </citation>
    <scope>NUCLEOTIDE SEQUENCE [LARGE SCALE GENOMIC DNA]</scope>
    <source>
        <strain evidence="3">170</strain>
    </source>
</reference>
<dbReference type="Pfam" id="PF12146">
    <property type="entry name" value="Hydrolase_4"/>
    <property type="match status" value="1"/>
</dbReference>
<dbReference type="STRING" id="1380566.A0A179FZP5"/>
<dbReference type="GeneID" id="28855140"/>
<dbReference type="PANTHER" id="PTHR43689">
    <property type="entry name" value="HYDROLASE"/>
    <property type="match status" value="1"/>
</dbReference>
<gene>
    <name evidence="3" type="ORF">VFPPC_13369</name>
</gene>
<keyword evidence="1" id="KW-0812">Transmembrane</keyword>
<dbReference type="KEGG" id="pchm:VFPPC_13369"/>
<comment type="caution">
    <text evidence="3">The sequence shown here is derived from an EMBL/GenBank/DDBJ whole genome shotgun (WGS) entry which is preliminary data.</text>
</comment>
<dbReference type="Gene3D" id="3.40.50.1820">
    <property type="entry name" value="alpha/beta hydrolase"/>
    <property type="match status" value="1"/>
</dbReference>
<dbReference type="EMBL" id="LSBJ02000002">
    <property type="protein sequence ID" value="OAQ70513.1"/>
    <property type="molecule type" value="Genomic_DNA"/>
</dbReference>